<keyword evidence="1" id="KW-0479">Metal-binding</keyword>
<proteinExistence type="predicted"/>
<dbReference type="GO" id="GO:0007165">
    <property type="term" value="P:signal transduction"/>
    <property type="evidence" value="ECO:0007669"/>
    <property type="project" value="InterPro"/>
</dbReference>
<evidence type="ECO:0000313" key="5">
    <source>
        <dbReference type="Proteomes" id="UP000192257"/>
    </source>
</evidence>
<dbReference type="OrthoDB" id="189220at2759"/>
<dbReference type="VEuPathDB" id="TriTrypDB:TM35_000352230"/>
<evidence type="ECO:0000256" key="2">
    <source>
        <dbReference type="ARBA" id="ARBA00022801"/>
    </source>
</evidence>
<keyword evidence="5" id="KW-1185">Reference proteome</keyword>
<keyword evidence="2" id="KW-0378">Hydrolase</keyword>
<dbReference type="EMBL" id="NBCO01000035">
    <property type="protein sequence ID" value="ORC85479.1"/>
    <property type="molecule type" value="Genomic_DNA"/>
</dbReference>
<dbReference type="GeneID" id="39989056"/>
<gene>
    <name evidence="4" type="ORF">TM35_000352230</name>
</gene>
<accession>A0A1X0NMW5</accession>
<dbReference type="GO" id="GO:0046872">
    <property type="term" value="F:metal ion binding"/>
    <property type="evidence" value="ECO:0007669"/>
    <property type="project" value="UniProtKB-KW"/>
</dbReference>
<dbReference type="PANTHER" id="PTHR11347">
    <property type="entry name" value="CYCLIC NUCLEOTIDE PHOSPHODIESTERASE"/>
    <property type="match status" value="1"/>
</dbReference>
<dbReference type="STRING" id="67003.A0A1X0NMW5"/>
<dbReference type="PROSITE" id="PS51845">
    <property type="entry name" value="PDEASE_I_2"/>
    <property type="match status" value="1"/>
</dbReference>
<sequence>MPEENISRRPHGLKKLSLIEIKESLNENPLGLQEKDDGCCGEAFFNGDAPARSIIFGGDSHQLRVENFSILDSNPTNWFSIKSNLVRETPLLQDPTETFSSMNRIMHQTLKYVKEVESIDFNSHAVIDFNGEVMQDPERVFLSVCTSVLANFSFCSQLDEEKLLNFLSNIFESYSKENAYHNALHAADSVQMLFLMLREKPAMLMFTDDEVIVTFLAVLCMSFLHPGVTNRFLARIDHPLVLVYGDITTQQSASLTALLYLLNREENRFIDLSANGGSQPYSQYLRELLVETVLGTVPRARDSLLRNLDKVASASAVSMNDVPFVLMALVVLADNALVLRPRQQFVVVAQSMVSEWLREACEEERRGMRGLVPNLRNLLSENGLRMVTEYSKVWIKPLASAVHALVPQDLYDNMEANGESPSVSELASFEVQKFSPDERWNDGSLPVVEILRKITMHATSLDRKASKRAILNATSNRQMSTFSSQVSSPCHSPNESRMPLSICERTITQQPSRCEHYFSFLRLYDTYEREGHPAAEFAAQLVFLALQLNPEYIGRYAREGIDVSSKDQCNQIAKLIMEKEEAPTTAEVIASPTRDGQQTDGFILRLMEMYAEREQLKETDESQSHTSNTNTTSRRPLYCYNPVYGGLFCGKKQ</sequence>
<comment type="caution">
    <text evidence="4">The sequence shown here is derived from an EMBL/GenBank/DDBJ whole genome shotgun (WGS) entry which is preliminary data.</text>
</comment>
<dbReference type="SUPFAM" id="SSF109604">
    <property type="entry name" value="HD-domain/PDEase-like"/>
    <property type="match status" value="1"/>
</dbReference>
<dbReference type="Pfam" id="PF00233">
    <property type="entry name" value="PDEase_I"/>
    <property type="match status" value="1"/>
</dbReference>
<feature type="domain" description="PDEase" evidence="3">
    <location>
        <begin position="98"/>
        <end position="428"/>
    </location>
</feature>
<name>A0A1X0NMW5_9TRYP</name>
<evidence type="ECO:0000256" key="1">
    <source>
        <dbReference type="ARBA" id="ARBA00022723"/>
    </source>
</evidence>
<dbReference type="InterPro" id="IPR002073">
    <property type="entry name" value="PDEase_catalytic_dom"/>
</dbReference>
<evidence type="ECO:0000313" key="4">
    <source>
        <dbReference type="EMBL" id="ORC85479.1"/>
    </source>
</evidence>
<dbReference type="AlphaFoldDB" id="A0A1X0NMW5"/>
<evidence type="ECO:0000259" key="3">
    <source>
        <dbReference type="PROSITE" id="PS51845"/>
    </source>
</evidence>
<dbReference type="InterPro" id="IPR036971">
    <property type="entry name" value="PDEase_catalytic_dom_sf"/>
</dbReference>
<dbReference type="GO" id="GO:0004114">
    <property type="term" value="F:3',5'-cyclic-nucleotide phosphodiesterase activity"/>
    <property type="evidence" value="ECO:0007669"/>
    <property type="project" value="InterPro"/>
</dbReference>
<reference evidence="4 5" key="1">
    <citation type="submission" date="2017-03" db="EMBL/GenBank/DDBJ databases">
        <title>An alternative strategy for trypanosome survival in the mammalian bloodstream revealed through genome and transcriptome analysis of the ubiquitous bovine parasite Trypanosoma (Megatrypanum) theileri.</title>
        <authorList>
            <person name="Kelly S."/>
            <person name="Ivens A."/>
            <person name="Mott A."/>
            <person name="O'Neill E."/>
            <person name="Emms D."/>
            <person name="Macleod O."/>
            <person name="Voorheis P."/>
            <person name="Matthews J."/>
            <person name="Matthews K."/>
            <person name="Carrington M."/>
        </authorList>
    </citation>
    <scope>NUCLEOTIDE SEQUENCE [LARGE SCALE GENOMIC DNA]</scope>
    <source>
        <strain evidence="4">Edinburgh</strain>
    </source>
</reference>
<dbReference type="Gene3D" id="1.10.1300.10">
    <property type="entry name" value="3'5'-cyclic nucleotide phosphodiesterase, catalytic domain"/>
    <property type="match status" value="1"/>
</dbReference>
<dbReference type="Proteomes" id="UP000192257">
    <property type="component" value="Unassembled WGS sequence"/>
</dbReference>
<protein>
    <submittedName>
        <fullName evidence="4">cAMP-specific phosphodiesterase</fullName>
    </submittedName>
</protein>
<dbReference type="RefSeq" id="XP_028879545.1">
    <property type="nucleotide sequence ID" value="XM_029029276.1"/>
</dbReference>
<organism evidence="4 5">
    <name type="scientific">Trypanosoma theileri</name>
    <dbReference type="NCBI Taxonomy" id="67003"/>
    <lineage>
        <taxon>Eukaryota</taxon>
        <taxon>Discoba</taxon>
        <taxon>Euglenozoa</taxon>
        <taxon>Kinetoplastea</taxon>
        <taxon>Metakinetoplastina</taxon>
        <taxon>Trypanosomatida</taxon>
        <taxon>Trypanosomatidae</taxon>
        <taxon>Trypanosoma</taxon>
    </lineage>
</organism>